<dbReference type="AlphaFoldDB" id="A0A5P1F4Q3"/>
<dbReference type="CDD" id="cd04905">
    <property type="entry name" value="ACT_CM-PDT"/>
    <property type="match status" value="1"/>
</dbReference>
<evidence type="ECO:0000313" key="1">
    <source>
        <dbReference type="EMBL" id="ONK73348.1"/>
    </source>
</evidence>
<name>A0A5P1F4Q3_ASPOF</name>
<dbReference type="GO" id="GO:0009094">
    <property type="term" value="P:L-phenylalanine biosynthetic process"/>
    <property type="evidence" value="ECO:0007669"/>
    <property type="project" value="TreeGrafter"/>
</dbReference>
<evidence type="ECO:0008006" key="3">
    <source>
        <dbReference type="Google" id="ProtNLM"/>
    </source>
</evidence>
<dbReference type="SUPFAM" id="SSF55021">
    <property type="entry name" value="ACT-like"/>
    <property type="match status" value="1"/>
</dbReference>
<dbReference type="OMA" id="MAMSTME"/>
<dbReference type="Gene3D" id="3.30.70.260">
    <property type="match status" value="1"/>
</dbReference>
<sequence length="101" mass="11179">MKTSIVVAHRGESMPLLLKVLSAFSSRKINLTKLEVNNPTMDGESPVLVMDRRGSLRSFPHVLYVDFEGSVEDENVKDAVDEISKIAVFVRILGCYAADPN</sequence>
<dbReference type="InterPro" id="IPR045865">
    <property type="entry name" value="ACT-like_dom_sf"/>
</dbReference>
<organism evidence="1 2">
    <name type="scientific">Asparagus officinalis</name>
    <name type="common">Garden asparagus</name>
    <dbReference type="NCBI Taxonomy" id="4686"/>
    <lineage>
        <taxon>Eukaryota</taxon>
        <taxon>Viridiplantae</taxon>
        <taxon>Streptophyta</taxon>
        <taxon>Embryophyta</taxon>
        <taxon>Tracheophyta</taxon>
        <taxon>Spermatophyta</taxon>
        <taxon>Magnoliopsida</taxon>
        <taxon>Liliopsida</taxon>
        <taxon>Asparagales</taxon>
        <taxon>Asparagaceae</taxon>
        <taxon>Asparagoideae</taxon>
        <taxon>Asparagus</taxon>
    </lineage>
</organism>
<dbReference type="GO" id="GO:0047769">
    <property type="term" value="F:arogenate dehydratase activity"/>
    <property type="evidence" value="ECO:0007669"/>
    <property type="project" value="TreeGrafter"/>
</dbReference>
<protein>
    <recommendedName>
        <fullName evidence="3">ACT domain-containing protein</fullName>
    </recommendedName>
</protein>
<dbReference type="Proteomes" id="UP000243459">
    <property type="component" value="Chromosome 4"/>
</dbReference>
<keyword evidence="2" id="KW-1185">Reference proteome</keyword>
<dbReference type="PANTHER" id="PTHR21022">
    <property type="entry name" value="PREPHENATE DEHYDRATASE P PROTEIN"/>
    <property type="match status" value="1"/>
</dbReference>
<accession>A0A5P1F4Q3</accession>
<dbReference type="PANTHER" id="PTHR21022:SF17">
    <property type="entry name" value="OS10G0523700 PROTEIN"/>
    <property type="match status" value="1"/>
</dbReference>
<dbReference type="GO" id="GO:0009507">
    <property type="term" value="C:chloroplast"/>
    <property type="evidence" value="ECO:0007669"/>
    <property type="project" value="TreeGrafter"/>
</dbReference>
<dbReference type="EMBL" id="CM007384">
    <property type="protein sequence ID" value="ONK73348.1"/>
    <property type="molecule type" value="Genomic_DNA"/>
</dbReference>
<gene>
    <name evidence="1" type="ORF">A4U43_C04F30120</name>
</gene>
<proteinExistence type="predicted"/>
<evidence type="ECO:0000313" key="2">
    <source>
        <dbReference type="Proteomes" id="UP000243459"/>
    </source>
</evidence>
<dbReference type="Gramene" id="ONK73348">
    <property type="protein sequence ID" value="ONK73348"/>
    <property type="gene ID" value="A4U43_C04F30120"/>
</dbReference>
<feature type="non-terminal residue" evidence="1">
    <location>
        <position position="101"/>
    </location>
</feature>
<reference evidence="2" key="1">
    <citation type="journal article" date="2017" name="Nat. Commun.">
        <title>The asparagus genome sheds light on the origin and evolution of a young Y chromosome.</title>
        <authorList>
            <person name="Harkess A."/>
            <person name="Zhou J."/>
            <person name="Xu C."/>
            <person name="Bowers J.E."/>
            <person name="Van der Hulst R."/>
            <person name="Ayyampalayam S."/>
            <person name="Mercati F."/>
            <person name="Riccardi P."/>
            <person name="McKain M.R."/>
            <person name="Kakrana A."/>
            <person name="Tang H."/>
            <person name="Ray J."/>
            <person name="Groenendijk J."/>
            <person name="Arikit S."/>
            <person name="Mathioni S.M."/>
            <person name="Nakano M."/>
            <person name="Shan H."/>
            <person name="Telgmann-Rauber A."/>
            <person name="Kanno A."/>
            <person name="Yue Z."/>
            <person name="Chen H."/>
            <person name="Li W."/>
            <person name="Chen Y."/>
            <person name="Xu X."/>
            <person name="Zhang Y."/>
            <person name="Luo S."/>
            <person name="Chen H."/>
            <person name="Gao J."/>
            <person name="Mao Z."/>
            <person name="Pires J.C."/>
            <person name="Luo M."/>
            <person name="Kudrna D."/>
            <person name="Wing R.A."/>
            <person name="Meyers B.C."/>
            <person name="Yi K."/>
            <person name="Kong H."/>
            <person name="Lavrijsen P."/>
            <person name="Sunseri F."/>
            <person name="Falavigna A."/>
            <person name="Ye Y."/>
            <person name="Leebens-Mack J.H."/>
            <person name="Chen G."/>
        </authorList>
    </citation>
    <scope>NUCLEOTIDE SEQUENCE [LARGE SCALE GENOMIC DNA]</scope>
    <source>
        <strain evidence="2">cv. DH0086</strain>
    </source>
</reference>